<name>A0A8D8Q5A3_9HEMI</name>
<dbReference type="EMBL" id="HBUF01059854">
    <property type="protein sequence ID" value="CAG6625416.1"/>
    <property type="molecule type" value="Transcribed_RNA"/>
</dbReference>
<feature type="region of interest" description="Disordered" evidence="1">
    <location>
        <begin position="54"/>
        <end position="90"/>
    </location>
</feature>
<protein>
    <submittedName>
        <fullName evidence="2">Uncharacterized protein</fullName>
    </submittedName>
</protein>
<feature type="compositionally biased region" description="Polar residues" evidence="1">
    <location>
        <begin position="68"/>
        <end position="90"/>
    </location>
</feature>
<reference evidence="2" key="1">
    <citation type="submission" date="2021-05" db="EMBL/GenBank/DDBJ databases">
        <authorList>
            <person name="Alioto T."/>
            <person name="Alioto T."/>
            <person name="Gomez Garrido J."/>
        </authorList>
    </citation>
    <scope>NUCLEOTIDE SEQUENCE</scope>
</reference>
<organism evidence="2">
    <name type="scientific">Cacopsylla melanoneura</name>
    <dbReference type="NCBI Taxonomy" id="428564"/>
    <lineage>
        <taxon>Eukaryota</taxon>
        <taxon>Metazoa</taxon>
        <taxon>Ecdysozoa</taxon>
        <taxon>Arthropoda</taxon>
        <taxon>Hexapoda</taxon>
        <taxon>Insecta</taxon>
        <taxon>Pterygota</taxon>
        <taxon>Neoptera</taxon>
        <taxon>Paraneoptera</taxon>
        <taxon>Hemiptera</taxon>
        <taxon>Sternorrhyncha</taxon>
        <taxon>Psylloidea</taxon>
        <taxon>Psyllidae</taxon>
        <taxon>Psyllinae</taxon>
        <taxon>Cacopsylla</taxon>
    </lineage>
</organism>
<proteinExistence type="predicted"/>
<evidence type="ECO:0000313" key="2">
    <source>
        <dbReference type="EMBL" id="CAG6625416.1"/>
    </source>
</evidence>
<sequence>MPLKRYSRTFLLEKKDDSAIDFDVLAGINPTLEFLTYPGKKRILNMNLSKKIRKESTEKKSAVMSSPPEASNSVQSKNTTKSQMPNSTNIHLRPFGMLPLPLRDVLPILPASNRTSSSFNNQQNPYIPSPSTPSTVHIWYQSSTEYGSTI</sequence>
<evidence type="ECO:0000256" key="1">
    <source>
        <dbReference type="SAM" id="MobiDB-lite"/>
    </source>
</evidence>
<accession>A0A8D8Q5A3</accession>
<dbReference type="AlphaFoldDB" id="A0A8D8Q5A3"/>